<evidence type="ECO:0000259" key="1">
    <source>
        <dbReference type="Pfam" id="PF02774"/>
    </source>
</evidence>
<reference evidence="2" key="1">
    <citation type="submission" date="2018-11" db="EMBL/GenBank/DDBJ databases">
        <authorList>
            <consortium name="Genoscope - CEA"/>
            <person name="William W."/>
        </authorList>
    </citation>
    <scope>NUCLEOTIDE SEQUENCE</scope>
</reference>
<proteinExistence type="predicted"/>
<dbReference type="Pfam" id="PF02774">
    <property type="entry name" value="Semialdhyde_dhC"/>
    <property type="match status" value="1"/>
</dbReference>
<dbReference type="PANTHER" id="PTHR46278">
    <property type="entry name" value="DEHYDROGENASE, PUTATIVE-RELATED"/>
    <property type="match status" value="1"/>
</dbReference>
<gene>
    <name evidence="2" type="ORF">BRASC56T46400Z</name>
</gene>
<feature type="domain" description="Semialdehyde dehydrogenase dimerisation" evidence="1">
    <location>
        <begin position="15"/>
        <end position="76"/>
    </location>
</feature>
<organism evidence="2">
    <name type="scientific">Brassica campestris</name>
    <name type="common">Field mustard</name>
    <dbReference type="NCBI Taxonomy" id="3711"/>
    <lineage>
        <taxon>Eukaryota</taxon>
        <taxon>Viridiplantae</taxon>
        <taxon>Streptophyta</taxon>
        <taxon>Embryophyta</taxon>
        <taxon>Tracheophyta</taxon>
        <taxon>Spermatophyta</taxon>
        <taxon>Magnoliopsida</taxon>
        <taxon>eudicotyledons</taxon>
        <taxon>Gunneridae</taxon>
        <taxon>Pentapetalae</taxon>
        <taxon>rosids</taxon>
        <taxon>malvids</taxon>
        <taxon>Brassicales</taxon>
        <taxon>Brassicaceae</taxon>
        <taxon>Brassiceae</taxon>
        <taxon>Brassica</taxon>
    </lineage>
</organism>
<evidence type="ECO:0000313" key="2">
    <source>
        <dbReference type="EMBL" id="VDD24412.1"/>
    </source>
</evidence>
<dbReference type="GO" id="GO:0016620">
    <property type="term" value="F:oxidoreductase activity, acting on the aldehyde or oxo group of donors, NAD or NADP as acceptor"/>
    <property type="evidence" value="ECO:0007669"/>
    <property type="project" value="InterPro"/>
</dbReference>
<sequence length="99" mass="11293">MSFSYSLMIFGQQVVSFNLFSLNAPVTENGYNEEEMKLVKETRKIWNDTEVKVTVTCIRVPVMRAHAESVNLQFDNPLDELLFLVIPPPKPLFVFVPSG</sequence>
<dbReference type="GO" id="GO:0008652">
    <property type="term" value="P:amino acid biosynthetic process"/>
    <property type="evidence" value="ECO:0007669"/>
    <property type="project" value="InterPro"/>
</dbReference>
<dbReference type="InterPro" id="IPR012280">
    <property type="entry name" value="Semialdhyde_DH_dimer_dom"/>
</dbReference>
<dbReference type="GO" id="GO:0046983">
    <property type="term" value="F:protein dimerization activity"/>
    <property type="evidence" value="ECO:0007669"/>
    <property type="project" value="InterPro"/>
</dbReference>
<name>A0A3P6DV72_BRACM</name>
<accession>A0A3P6DV72</accession>
<dbReference type="Gene3D" id="3.30.360.10">
    <property type="entry name" value="Dihydrodipicolinate Reductase, domain 2"/>
    <property type="match status" value="1"/>
</dbReference>
<dbReference type="AlphaFoldDB" id="A0A3P6DV72"/>
<dbReference type="SUPFAM" id="SSF55347">
    <property type="entry name" value="Glyceraldehyde-3-phosphate dehydrogenase-like, C-terminal domain"/>
    <property type="match status" value="1"/>
</dbReference>
<dbReference type="PANTHER" id="PTHR46278:SF2">
    <property type="entry name" value="ASPARTATE-SEMIALDEHYDE DEHYDROGENASE"/>
    <property type="match status" value="1"/>
</dbReference>
<dbReference type="EMBL" id="LR031600">
    <property type="protein sequence ID" value="VDD24412.1"/>
    <property type="molecule type" value="Genomic_DNA"/>
</dbReference>
<protein>
    <recommendedName>
        <fullName evidence="1">Semialdehyde dehydrogenase dimerisation domain-containing protein</fullName>
    </recommendedName>
</protein>